<protein>
    <recommendedName>
        <fullName evidence="7 8">Ferrochelatase</fullName>
        <ecNumber evidence="7 8">4.98.1.1</ecNumber>
    </recommendedName>
    <alternativeName>
        <fullName evidence="7">Heme synthase</fullName>
    </alternativeName>
    <alternativeName>
        <fullName evidence="7">Protoheme ferro-lyase</fullName>
    </alternativeName>
</protein>
<accession>A0A7X1G0J5</accession>
<evidence type="ECO:0000256" key="8">
    <source>
        <dbReference type="RuleBase" id="RU000607"/>
    </source>
</evidence>
<evidence type="ECO:0000256" key="4">
    <source>
        <dbReference type="ARBA" id="ARBA00023239"/>
    </source>
</evidence>
<evidence type="ECO:0000313" key="10">
    <source>
        <dbReference type="Proteomes" id="UP000551327"/>
    </source>
</evidence>
<comment type="pathway">
    <text evidence="7 8">Porphyrin-containing compound metabolism; protoheme biosynthesis; protoheme from protoporphyrin-IX: step 1/1.</text>
</comment>
<organism evidence="9 10">
    <name type="scientific">Novosphingobium piscinae</name>
    <dbReference type="NCBI Taxonomy" id="1507448"/>
    <lineage>
        <taxon>Bacteria</taxon>
        <taxon>Pseudomonadati</taxon>
        <taxon>Pseudomonadota</taxon>
        <taxon>Alphaproteobacteria</taxon>
        <taxon>Sphingomonadales</taxon>
        <taxon>Sphingomonadaceae</taxon>
        <taxon>Novosphingobium</taxon>
    </lineage>
</organism>
<dbReference type="GO" id="GO:0006783">
    <property type="term" value="P:heme biosynthetic process"/>
    <property type="evidence" value="ECO:0007669"/>
    <property type="project" value="UniProtKB-UniRule"/>
</dbReference>
<reference evidence="9 10" key="1">
    <citation type="submission" date="2020-08" db="EMBL/GenBank/DDBJ databases">
        <title>The genome sequence of type strain Novosphingobium piscinae KCTC 42194.</title>
        <authorList>
            <person name="Liu Y."/>
        </authorList>
    </citation>
    <scope>NUCLEOTIDE SEQUENCE [LARGE SCALE GENOMIC DNA]</scope>
    <source>
        <strain evidence="9 10">KCTC 42194</strain>
    </source>
</reference>
<comment type="function">
    <text evidence="7 8">Catalyzes the ferrous insertion into protoporphyrin IX.</text>
</comment>
<comment type="catalytic activity">
    <reaction evidence="7 8">
        <text>heme b + 2 H(+) = protoporphyrin IX + Fe(2+)</text>
        <dbReference type="Rhea" id="RHEA:22584"/>
        <dbReference type="ChEBI" id="CHEBI:15378"/>
        <dbReference type="ChEBI" id="CHEBI:29033"/>
        <dbReference type="ChEBI" id="CHEBI:57306"/>
        <dbReference type="ChEBI" id="CHEBI:60344"/>
        <dbReference type="EC" id="4.98.1.1"/>
    </reaction>
</comment>
<keyword evidence="7" id="KW-0479">Metal-binding</keyword>
<keyword evidence="4 7" id="KW-0456">Lyase</keyword>
<evidence type="ECO:0000256" key="3">
    <source>
        <dbReference type="ARBA" id="ARBA00023133"/>
    </source>
</evidence>
<dbReference type="EMBL" id="JACLAX010000019">
    <property type="protein sequence ID" value="MBC2670401.1"/>
    <property type="molecule type" value="Genomic_DNA"/>
</dbReference>
<gene>
    <name evidence="7" type="primary">hemH</name>
    <name evidence="9" type="ORF">H7F53_14710</name>
</gene>
<dbReference type="UniPathway" id="UPA00252">
    <property type="reaction ID" value="UER00325"/>
</dbReference>
<dbReference type="GO" id="GO:0046872">
    <property type="term" value="F:metal ion binding"/>
    <property type="evidence" value="ECO:0007669"/>
    <property type="project" value="UniProtKB-KW"/>
</dbReference>
<evidence type="ECO:0000256" key="2">
    <source>
        <dbReference type="ARBA" id="ARBA00023004"/>
    </source>
</evidence>
<comment type="catalytic activity">
    <reaction evidence="6">
        <text>Fe-coproporphyrin III + 2 H(+) = coproporphyrin III + Fe(2+)</text>
        <dbReference type="Rhea" id="RHEA:49572"/>
        <dbReference type="ChEBI" id="CHEBI:15378"/>
        <dbReference type="ChEBI" id="CHEBI:29033"/>
        <dbReference type="ChEBI" id="CHEBI:68438"/>
        <dbReference type="ChEBI" id="CHEBI:131725"/>
        <dbReference type="EC" id="4.99.1.9"/>
    </reaction>
    <physiologicalReaction direction="right-to-left" evidence="6">
        <dbReference type="Rhea" id="RHEA:49574"/>
    </physiologicalReaction>
</comment>
<dbReference type="InterPro" id="IPR001015">
    <property type="entry name" value="Ferrochelatase"/>
</dbReference>
<dbReference type="GO" id="GO:0004325">
    <property type="term" value="F:ferrochelatase activity"/>
    <property type="evidence" value="ECO:0007669"/>
    <property type="project" value="UniProtKB-UniRule"/>
</dbReference>
<dbReference type="PANTHER" id="PTHR11108:SF1">
    <property type="entry name" value="FERROCHELATASE, MITOCHONDRIAL"/>
    <property type="match status" value="1"/>
</dbReference>
<dbReference type="CDD" id="cd00419">
    <property type="entry name" value="Ferrochelatase_C"/>
    <property type="match status" value="1"/>
</dbReference>
<comment type="subcellular location">
    <subcellularLocation>
        <location evidence="7 8">Cytoplasm</location>
    </subcellularLocation>
</comment>
<keyword evidence="3 7" id="KW-0350">Heme biosynthesis</keyword>
<keyword evidence="2 7" id="KW-0408">Iron</keyword>
<evidence type="ECO:0000256" key="5">
    <source>
        <dbReference type="ARBA" id="ARBA00023244"/>
    </source>
</evidence>
<evidence type="ECO:0000313" key="9">
    <source>
        <dbReference type="EMBL" id="MBC2670401.1"/>
    </source>
</evidence>
<dbReference type="InterPro" id="IPR033644">
    <property type="entry name" value="Ferrochelatase_C"/>
</dbReference>
<keyword evidence="10" id="KW-1185">Reference proteome</keyword>
<dbReference type="Proteomes" id="UP000551327">
    <property type="component" value="Unassembled WGS sequence"/>
</dbReference>
<dbReference type="InterPro" id="IPR033659">
    <property type="entry name" value="Ferrochelatase_N"/>
</dbReference>
<dbReference type="HAMAP" id="MF_00323">
    <property type="entry name" value="Ferrochelatase"/>
    <property type="match status" value="1"/>
</dbReference>
<dbReference type="PROSITE" id="PS00534">
    <property type="entry name" value="FERROCHELATASE"/>
    <property type="match status" value="1"/>
</dbReference>
<dbReference type="AlphaFoldDB" id="A0A7X1G0J5"/>
<dbReference type="CDD" id="cd03411">
    <property type="entry name" value="Ferrochelatase_N"/>
    <property type="match status" value="1"/>
</dbReference>
<proteinExistence type="inferred from homology"/>
<dbReference type="InterPro" id="IPR019772">
    <property type="entry name" value="Ferrochelatase_AS"/>
</dbReference>
<feature type="binding site" evidence="7">
    <location>
        <position position="288"/>
    </location>
    <ligand>
        <name>Fe(2+)</name>
        <dbReference type="ChEBI" id="CHEBI:29033"/>
    </ligand>
</feature>
<dbReference type="GO" id="GO:0005737">
    <property type="term" value="C:cytoplasm"/>
    <property type="evidence" value="ECO:0007669"/>
    <property type="project" value="UniProtKB-SubCell"/>
</dbReference>
<dbReference type="Pfam" id="PF00762">
    <property type="entry name" value="Ferrochelatase"/>
    <property type="match status" value="1"/>
</dbReference>
<dbReference type="SUPFAM" id="SSF53800">
    <property type="entry name" value="Chelatase"/>
    <property type="match status" value="1"/>
</dbReference>
<name>A0A7X1G0J5_9SPHN</name>
<comment type="caution">
    <text evidence="9">The sequence shown here is derived from an EMBL/GenBank/DDBJ whole genome shotgun (WGS) entry which is preliminary data.</text>
</comment>
<dbReference type="Gene3D" id="3.40.50.1400">
    <property type="match status" value="2"/>
</dbReference>
<feature type="binding site" evidence="7">
    <location>
        <position position="205"/>
    </location>
    <ligand>
        <name>Fe(2+)</name>
        <dbReference type="ChEBI" id="CHEBI:29033"/>
    </ligand>
</feature>
<evidence type="ECO:0000256" key="7">
    <source>
        <dbReference type="HAMAP-Rule" id="MF_00323"/>
    </source>
</evidence>
<dbReference type="NCBIfam" id="TIGR00109">
    <property type="entry name" value="hemH"/>
    <property type="match status" value="1"/>
</dbReference>
<evidence type="ECO:0000256" key="6">
    <source>
        <dbReference type="ARBA" id="ARBA00024536"/>
    </source>
</evidence>
<comment type="similarity">
    <text evidence="1 7 8">Belongs to the ferrochelatase family.</text>
</comment>
<dbReference type="PANTHER" id="PTHR11108">
    <property type="entry name" value="FERROCHELATASE"/>
    <property type="match status" value="1"/>
</dbReference>
<keyword evidence="7 8" id="KW-0963">Cytoplasm</keyword>
<sequence>MLRPADHPAAPTGGTGVLLVNLGTPDAPTTPAVRRYLAEFLSDPRVVEIPRLLWQPILRGIVLNVRPKKSAHAYSQVWGPDGSPLATITKAQAEGLQARLGERVMVRWGMRYGRPALGDELRAMKEAGCDRILVAPLYPQYSGATTATVIDALGDTLRGMRWQPAIRTLPPYFDDALHIEALRADLSRQLAGLSFRPEALVLSFHGMPERTLFLGDPYHCQCRKTARLLAAALAPDWPGLRVEVSFQSRFGRAKWLEPATDDVLAREGAAGTRRLAIAAPGFSADCLETLEELAIRGQEQFAEAGGTDYAALDCLNTGEAGMAMLEALIRRELGGWLD</sequence>
<evidence type="ECO:0000256" key="1">
    <source>
        <dbReference type="ARBA" id="ARBA00007718"/>
    </source>
</evidence>
<dbReference type="RefSeq" id="WP_185680263.1">
    <property type="nucleotide sequence ID" value="NZ_JACLAX010000019.1"/>
</dbReference>
<keyword evidence="5 7" id="KW-0627">Porphyrin biosynthesis</keyword>
<dbReference type="EC" id="4.98.1.1" evidence="7 8"/>